<name>A0A918UNT7_9CAUL</name>
<dbReference type="EMBL" id="BMZB01000001">
    <property type="protein sequence ID" value="GGZ23442.1"/>
    <property type="molecule type" value="Genomic_DNA"/>
</dbReference>
<gene>
    <name evidence="1" type="ORF">GCM10011273_05560</name>
</gene>
<reference evidence="1" key="2">
    <citation type="submission" date="2020-09" db="EMBL/GenBank/DDBJ databases">
        <authorList>
            <person name="Sun Q."/>
            <person name="Kim S."/>
        </authorList>
    </citation>
    <scope>NUCLEOTIDE SEQUENCE</scope>
    <source>
        <strain evidence="1">KCTC 32296</strain>
    </source>
</reference>
<reference evidence="1" key="1">
    <citation type="journal article" date="2014" name="Int. J. Syst. Evol. Microbiol.">
        <title>Complete genome sequence of Corynebacterium casei LMG S-19264T (=DSM 44701T), isolated from a smear-ripened cheese.</title>
        <authorList>
            <consortium name="US DOE Joint Genome Institute (JGI-PGF)"/>
            <person name="Walter F."/>
            <person name="Albersmeier A."/>
            <person name="Kalinowski J."/>
            <person name="Ruckert C."/>
        </authorList>
    </citation>
    <scope>NUCLEOTIDE SEQUENCE</scope>
    <source>
        <strain evidence="1">KCTC 32296</strain>
    </source>
</reference>
<organism evidence="1 2">
    <name type="scientific">Asticcacaulis endophyticus</name>
    <dbReference type="NCBI Taxonomy" id="1395890"/>
    <lineage>
        <taxon>Bacteria</taxon>
        <taxon>Pseudomonadati</taxon>
        <taxon>Pseudomonadota</taxon>
        <taxon>Alphaproteobacteria</taxon>
        <taxon>Caulobacterales</taxon>
        <taxon>Caulobacteraceae</taxon>
        <taxon>Asticcacaulis</taxon>
    </lineage>
</organism>
<accession>A0A918UNT7</accession>
<dbReference type="AlphaFoldDB" id="A0A918UNT7"/>
<evidence type="ECO:0000313" key="1">
    <source>
        <dbReference type="EMBL" id="GGZ23442.1"/>
    </source>
</evidence>
<comment type="caution">
    <text evidence="1">The sequence shown here is derived from an EMBL/GenBank/DDBJ whole genome shotgun (WGS) entry which is preliminary data.</text>
</comment>
<evidence type="ECO:0000313" key="2">
    <source>
        <dbReference type="Proteomes" id="UP000662572"/>
    </source>
</evidence>
<keyword evidence="2" id="KW-1185">Reference proteome</keyword>
<dbReference type="Proteomes" id="UP000662572">
    <property type="component" value="Unassembled WGS sequence"/>
</dbReference>
<proteinExistence type="predicted"/>
<protein>
    <submittedName>
        <fullName evidence="1">Uncharacterized protein</fullName>
    </submittedName>
</protein>
<sequence>MVEQEYYPDYHEHNDFGPAMLALSHFIINWNWVEHYFNVVLWHYAGDIQVGAMYTAGLGNQSRADTLLVLSKAKEKNPLILDFTEFSVSVFGKLKSNRNSLAHSHSIARDINEEKPRWIRSSNNPKSSHVYVYADLDDIVENLNACGALSKNLLELSLIQMGKGNTALLTKFPVPKVLLPHSVAYGNE</sequence>